<dbReference type="AlphaFoldDB" id="A0A081CBT1"/>
<protein>
    <submittedName>
        <fullName evidence="2">Uncharacterized protein</fullName>
    </submittedName>
</protein>
<dbReference type="RefSeq" id="XP_014657767.1">
    <property type="nucleotide sequence ID" value="XM_014802281.1"/>
</dbReference>
<accession>A0A081CBT1</accession>
<evidence type="ECO:0000313" key="2">
    <source>
        <dbReference type="EMBL" id="GAK64127.1"/>
    </source>
</evidence>
<dbReference type="Proteomes" id="UP000053758">
    <property type="component" value="Unassembled WGS sequence"/>
</dbReference>
<name>A0A081CBT1_PSEA2</name>
<feature type="region of interest" description="Disordered" evidence="1">
    <location>
        <begin position="61"/>
        <end position="85"/>
    </location>
</feature>
<dbReference type="EMBL" id="DF830071">
    <property type="protein sequence ID" value="GAK64127.1"/>
    <property type="molecule type" value="Genomic_DNA"/>
</dbReference>
<evidence type="ECO:0000256" key="1">
    <source>
        <dbReference type="SAM" id="MobiDB-lite"/>
    </source>
</evidence>
<proteinExistence type="predicted"/>
<sequence>MTARAKIRRPTMPSSTNQSMDRRLCAQQSDRVLAKDEDAIKCSADALGPASSEAVSAAAEAGVGSSHCPLPRRASFASESPIANA</sequence>
<dbReference type="GeneID" id="26303240"/>
<organism evidence="2">
    <name type="scientific">Pseudozyma antarctica</name>
    <name type="common">Yeast</name>
    <name type="synonym">Candida antarctica</name>
    <dbReference type="NCBI Taxonomy" id="84753"/>
    <lineage>
        <taxon>Eukaryota</taxon>
        <taxon>Fungi</taxon>
        <taxon>Dikarya</taxon>
        <taxon>Basidiomycota</taxon>
        <taxon>Ustilaginomycotina</taxon>
        <taxon>Ustilaginomycetes</taxon>
        <taxon>Ustilaginales</taxon>
        <taxon>Ustilaginaceae</taxon>
        <taxon>Moesziomyces</taxon>
    </lineage>
</organism>
<dbReference type="HOGENOM" id="CLU_2512400_0_0_1"/>
<gene>
    <name evidence="2" type="ORF">PAN0_004d2336</name>
</gene>
<feature type="region of interest" description="Disordered" evidence="1">
    <location>
        <begin position="1"/>
        <end position="23"/>
    </location>
</feature>
<keyword evidence="3" id="KW-1185">Reference proteome</keyword>
<evidence type="ECO:0000313" key="3">
    <source>
        <dbReference type="Proteomes" id="UP000053758"/>
    </source>
</evidence>
<reference evidence="2" key="1">
    <citation type="submission" date="2014-07" db="EMBL/GenBank/DDBJ databases">
        <title>Draft genome sequence of the yeast Pseudozyma antarctica JCM 10317 known as a producer of lipase B which used in a wide range of industrial applications.</title>
        <authorList>
            <person name="Morita T."/>
            <person name="Saika A."/>
            <person name="Koike H."/>
        </authorList>
    </citation>
    <scope>NUCLEOTIDE SEQUENCE</scope>
    <source>
        <strain evidence="2">JCM 10317</strain>
    </source>
</reference>